<keyword evidence="10" id="KW-0479">Metal-binding</keyword>
<dbReference type="GO" id="GO:0046872">
    <property type="term" value="F:metal ion binding"/>
    <property type="evidence" value="ECO:0007669"/>
    <property type="project" value="UniProtKB-KW"/>
</dbReference>
<feature type="transmembrane region" description="Helical" evidence="20">
    <location>
        <begin position="21"/>
        <end position="41"/>
    </location>
</feature>
<sequence length="930" mass="107294">MAMTRGQFEGRSSGCLRKYRIFLVFFITILCIQVYLAYTFITLENDNLDSSGELGLSKYDKNDGQLKLSKQLKLPPDKVVNNKLNNHVNQNKTSRIKLDYNLLNFTPICDVTGKEAVSAITRAKSQICKELIVNVTCMGLQGTLYPKRLYSSCPHSMGFNKNPKKIGCYQDDKTHRMLTGFYTVLKSNNSPEQCALLCLQYGYPYAGTEYSVECFCGVEEPSQTKRLLDSSCNMKCSGDPRQSCGGYLAINIFKTGIKSFKAQEARNISTKIAHEKPARIAFLLTVNGRASRQVKRLLSVLYDPSHFYYIHVDARQDYMYREMLEIEKSCRYGNIKVAKGPGLRHASIWGGASLLTTLLSSARKMLEYSKNWDFLVNLSESDFPIKSNKQLVEFLTLNKGFNFVKSYGREVQRFISKQGLDKSFVECEARMWRLGDRKLPQGIQIDGGSDWIALNRNFIEYVSNPKPDELVSGLLKVFKYTLLPAESFFHTVLRNSIYCDTYIDNNLHVTNWKRKLGCKCQYKAIVDWCGCSPNDFKISDINKIRNTIDKNLFFARKFEPIIDQRIINYIEEYLYPMKFNNINRANSKNSYWQSLYHHGDLSPPVDDVLLTITNSLVRIIYSKYYHLNNNNYNFKLLEASVYFSDNKYQGILILAEASNKIIESSTIYDNNVNYYPERLEALVLSPRNFSTSKLWSNRILNLHVSTDYDQKEQTFRNFLSCVGPLSSPILSYEFDLSFVTPKNLTIFWIDTNNYLRDVNQIQVDETTLIGSIKPQLDEPLTIGKWNIFILADNVLIGQVNFFVTPLSFLNNHEINIKKIRDIHNGPINQKKLINNNNQKWINFLKTIGINLNENYDNNSNNIIEERTGDELNNWIDEFVKKYYKIDKICIANEFINNNVFKKLNLDKCTQTNWSSLSPDPKADINNICYT</sequence>
<dbReference type="Proteomes" id="UP000639338">
    <property type="component" value="Unassembled WGS sequence"/>
</dbReference>
<dbReference type="Pfam" id="PF01822">
    <property type="entry name" value="WSC"/>
    <property type="match status" value="1"/>
</dbReference>
<evidence type="ECO:0000256" key="17">
    <source>
        <dbReference type="ARBA" id="ARBA00023180"/>
    </source>
</evidence>
<dbReference type="EC" id="2.4.2.26" evidence="6"/>
<evidence type="ECO:0000256" key="19">
    <source>
        <dbReference type="ARBA" id="ARBA00047847"/>
    </source>
</evidence>
<evidence type="ECO:0000256" key="5">
    <source>
        <dbReference type="ARBA" id="ARBA00010195"/>
    </source>
</evidence>
<dbReference type="EMBL" id="JACMRX010000003">
    <property type="protein sequence ID" value="KAF7994052.1"/>
    <property type="molecule type" value="Genomic_DNA"/>
</dbReference>
<evidence type="ECO:0000256" key="14">
    <source>
        <dbReference type="ARBA" id="ARBA00023034"/>
    </source>
</evidence>
<evidence type="ECO:0000256" key="2">
    <source>
        <dbReference type="ARBA" id="ARBA00004648"/>
    </source>
</evidence>
<accession>A0A835CS79</accession>
<evidence type="ECO:0000313" key="23">
    <source>
        <dbReference type="Proteomes" id="UP000639338"/>
    </source>
</evidence>
<evidence type="ECO:0000256" key="16">
    <source>
        <dbReference type="ARBA" id="ARBA00023157"/>
    </source>
</evidence>
<comment type="pathway">
    <text evidence="3">Glycan metabolism; chondroitin sulfate biosynthesis.</text>
</comment>
<comment type="caution">
    <text evidence="22">The sequence shown here is derived from an EMBL/GenBank/DDBJ whole genome shotgun (WGS) entry which is preliminary data.</text>
</comment>
<dbReference type="PANTHER" id="PTHR46025">
    <property type="entry name" value="XYLOSYLTRANSFERASE OXT"/>
    <property type="match status" value="1"/>
</dbReference>
<evidence type="ECO:0000256" key="8">
    <source>
        <dbReference type="ARBA" id="ARBA00022679"/>
    </source>
</evidence>
<protein>
    <recommendedName>
        <fullName evidence="6">protein xylosyltransferase</fullName>
        <ecNumber evidence="6">2.4.2.26</ecNumber>
    </recommendedName>
    <alternativeName>
        <fullName evidence="18">Peptide O-xylosyltransferase</fullName>
    </alternativeName>
</protein>
<dbReference type="UniPathway" id="UPA00756"/>
<comment type="subcellular location">
    <subcellularLocation>
        <location evidence="2">Endoplasmic reticulum membrane</location>
        <topology evidence="2">Single-pass type II membrane protein</topology>
    </subcellularLocation>
    <subcellularLocation>
        <location evidence="1">Golgi apparatus membrane</location>
        <topology evidence="1">Single-pass type II membrane protein</topology>
    </subcellularLocation>
</comment>
<evidence type="ECO:0000256" key="13">
    <source>
        <dbReference type="ARBA" id="ARBA00022989"/>
    </source>
</evidence>
<keyword evidence="17" id="KW-0325">Glycoprotein</keyword>
<evidence type="ECO:0000256" key="18">
    <source>
        <dbReference type="ARBA" id="ARBA00042865"/>
    </source>
</evidence>
<comment type="catalytic activity">
    <reaction evidence="19">
        <text>UDP-alpha-D-xylose + L-seryl-[protein] = 3-O-(beta-D-xylosyl)-L-seryl-[protein] + UDP + H(+)</text>
        <dbReference type="Rhea" id="RHEA:50192"/>
        <dbReference type="Rhea" id="RHEA-COMP:9863"/>
        <dbReference type="Rhea" id="RHEA-COMP:12567"/>
        <dbReference type="ChEBI" id="CHEBI:15378"/>
        <dbReference type="ChEBI" id="CHEBI:29999"/>
        <dbReference type="ChEBI" id="CHEBI:57632"/>
        <dbReference type="ChEBI" id="CHEBI:58223"/>
        <dbReference type="ChEBI" id="CHEBI:132085"/>
        <dbReference type="EC" id="2.4.2.26"/>
    </reaction>
</comment>
<evidence type="ECO:0000256" key="1">
    <source>
        <dbReference type="ARBA" id="ARBA00004323"/>
    </source>
</evidence>
<dbReference type="Pfam" id="PF02485">
    <property type="entry name" value="Branch"/>
    <property type="match status" value="1"/>
</dbReference>
<dbReference type="GO" id="GO:0005789">
    <property type="term" value="C:endoplasmic reticulum membrane"/>
    <property type="evidence" value="ECO:0007669"/>
    <property type="project" value="UniProtKB-SubCell"/>
</dbReference>
<dbReference type="UniPathway" id="UPA00755"/>
<evidence type="ECO:0000256" key="20">
    <source>
        <dbReference type="SAM" id="Phobius"/>
    </source>
</evidence>
<dbReference type="PROSITE" id="PS51212">
    <property type="entry name" value="WSC"/>
    <property type="match status" value="1"/>
</dbReference>
<dbReference type="InterPro" id="IPR003406">
    <property type="entry name" value="Glyco_trans_14"/>
</dbReference>
<name>A0A835CS79_APHGI</name>
<dbReference type="InterPro" id="IPR043538">
    <property type="entry name" value="XYLT"/>
</dbReference>
<dbReference type="GO" id="GO:0050650">
    <property type="term" value="P:chondroitin sulfate proteoglycan biosynthetic process"/>
    <property type="evidence" value="ECO:0007669"/>
    <property type="project" value="TreeGrafter"/>
</dbReference>
<reference evidence="22 23" key="1">
    <citation type="submission" date="2020-08" db="EMBL/GenBank/DDBJ databases">
        <title>Aphidius gifuensis genome sequencing and assembly.</title>
        <authorList>
            <person name="Du Z."/>
        </authorList>
    </citation>
    <scope>NUCLEOTIDE SEQUENCE [LARGE SCALE GENOMIC DNA]</scope>
    <source>
        <strain evidence="22">YNYX2018</strain>
        <tissue evidence="22">Adults</tissue>
    </source>
</reference>
<dbReference type="AlphaFoldDB" id="A0A835CS79"/>
<evidence type="ECO:0000256" key="3">
    <source>
        <dbReference type="ARBA" id="ARBA00004840"/>
    </source>
</evidence>
<keyword evidence="7" id="KW-0328">Glycosyltransferase</keyword>
<keyword evidence="14" id="KW-0333">Golgi apparatus</keyword>
<evidence type="ECO:0000259" key="21">
    <source>
        <dbReference type="PROSITE" id="PS51212"/>
    </source>
</evidence>
<keyword evidence="23" id="KW-1185">Reference proteome</keyword>
<dbReference type="PANTHER" id="PTHR46025:SF3">
    <property type="entry name" value="XYLOSYLTRANSFERASE OXT"/>
    <property type="match status" value="1"/>
</dbReference>
<evidence type="ECO:0000256" key="10">
    <source>
        <dbReference type="ARBA" id="ARBA00022723"/>
    </source>
</evidence>
<evidence type="ECO:0000256" key="11">
    <source>
        <dbReference type="ARBA" id="ARBA00022824"/>
    </source>
</evidence>
<evidence type="ECO:0000313" key="22">
    <source>
        <dbReference type="EMBL" id="KAF7994052.1"/>
    </source>
</evidence>
<evidence type="ECO:0000256" key="6">
    <source>
        <dbReference type="ARBA" id="ARBA00011972"/>
    </source>
</evidence>
<evidence type="ECO:0000256" key="12">
    <source>
        <dbReference type="ARBA" id="ARBA00022968"/>
    </source>
</evidence>
<evidence type="ECO:0000256" key="15">
    <source>
        <dbReference type="ARBA" id="ARBA00023136"/>
    </source>
</evidence>
<evidence type="ECO:0000256" key="9">
    <source>
        <dbReference type="ARBA" id="ARBA00022692"/>
    </source>
</evidence>
<keyword evidence="8" id="KW-0808">Transferase</keyword>
<organism evidence="22 23">
    <name type="scientific">Aphidius gifuensis</name>
    <name type="common">Parasitoid wasp</name>
    <dbReference type="NCBI Taxonomy" id="684658"/>
    <lineage>
        <taxon>Eukaryota</taxon>
        <taxon>Metazoa</taxon>
        <taxon>Ecdysozoa</taxon>
        <taxon>Arthropoda</taxon>
        <taxon>Hexapoda</taxon>
        <taxon>Insecta</taxon>
        <taxon>Pterygota</taxon>
        <taxon>Neoptera</taxon>
        <taxon>Endopterygota</taxon>
        <taxon>Hymenoptera</taxon>
        <taxon>Apocrita</taxon>
        <taxon>Ichneumonoidea</taxon>
        <taxon>Braconidae</taxon>
        <taxon>Aphidiinae</taxon>
        <taxon>Aphidius</taxon>
    </lineage>
</organism>
<keyword evidence="16" id="KW-1015">Disulfide bond</keyword>
<feature type="domain" description="WSC" evidence="21">
    <location>
        <begin position="162"/>
        <end position="256"/>
    </location>
</feature>
<keyword evidence="9 20" id="KW-0812">Transmembrane</keyword>
<keyword evidence="11" id="KW-0256">Endoplasmic reticulum</keyword>
<dbReference type="Pfam" id="PF12529">
    <property type="entry name" value="Xylo_C"/>
    <property type="match status" value="1"/>
</dbReference>
<keyword evidence="15 20" id="KW-0472">Membrane</keyword>
<dbReference type="SMART" id="SM00321">
    <property type="entry name" value="WSC"/>
    <property type="match status" value="1"/>
</dbReference>
<proteinExistence type="inferred from homology"/>
<dbReference type="GO" id="GO:0015012">
    <property type="term" value="P:heparan sulfate proteoglycan biosynthetic process"/>
    <property type="evidence" value="ECO:0007669"/>
    <property type="project" value="UniProtKB-UniPathway"/>
</dbReference>
<dbReference type="InterPro" id="IPR024448">
    <property type="entry name" value="XylT_C"/>
</dbReference>
<comment type="pathway">
    <text evidence="4">Glycan metabolism; heparan sulfate biosynthesis.</text>
</comment>
<gene>
    <name evidence="22" type="ORF">HCN44_011321</name>
</gene>
<dbReference type="OrthoDB" id="2019572at2759"/>
<dbReference type="InterPro" id="IPR002889">
    <property type="entry name" value="WSC_carb-bd"/>
</dbReference>
<comment type="similarity">
    <text evidence="5">Belongs to the glycosyltransferase 14 family. XylT subfamily.</text>
</comment>
<evidence type="ECO:0000256" key="4">
    <source>
        <dbReference type="ARBA" id="ARBA00005093"/>
    </source>
</evidence>
<keyword evidence="12" id="KW-0735">Signal-anchor</keyword>
<evidence type="ECO:0000256" key="7">
    <source>
        <dbReference type="ARBA" id="ARBA00022676"/>
    </source>
</evidence>
<dbReference type="GO" id="GO:0000139">
    <property type="term" value="C:Golgi membrane"/>
    <property type="evidence" value="ECO:0007669"/>
    <property type="project" value="UniProtKB-SubCell"/>
</dbReference>
<dbReference type="GO" id="GO:0030158">
    <property type="term" value="F:protein xylosyltransferase activity"/>
    <property type="evidence" value="ECO:0007669"/>
    <property type="project" value="UniProtKB-EC"/>
</dbReference>
<keyword evidence="13 20" id="KW-1133">Transmembrane helix</keyword>